<evidence type="ECO:0000259" key="15">
    <source>
        <dbReference type="PROSITE" id="PS50109"/>
    </source>
</evidence>
<keyword evidence="4" id="KW-1003">Cell membrane</keyword>
<keyword evidence="7 14" id="KW-0812">Transmembrane</keyword>
<dbReference type="Proteomes" id="UP000199410">
    <property type="component" value="Unassembled WGS sequence"/>
</dbReference>
<dbReference type="Gene3D" id="1.10.287.130">
    <property type="match status" value="1"/>
</dbReference>
<dbReference type="EMBL" id="FOEL01000002">
    <property type="protein sequence ID" value="SEP77108.1"/>
    <property type="molecule type" value="Genomic_DNA"/>
</dbReference>
<evidence type="ECO:0000256" key="13">
    <source>
        <dbReference type="ARBA" id="ARBA00023136"/>
    </source>
</evidence>
<evidence type="ECO:0000313" key="17">
    <source>
        <dbReference type="EMBL" id="SEP77108.1"/>
    </source>
</evidence>
<evidence type="ECO:0000256" key="1">
    <source>
        <dbReference type="ARBA" id="ARBA00000085"/>
    </source>
</evidence>
<keyword evidence="12" id="KW-0902">Two-component regulatory system</keyword>
<dbReference type="InterPro" id="IPR003660">
    <property type="entry name" value="HAMP_dom"/>
</dbReference>
<evidence type="ECO:0000313" key="18">
    <source>
        <dbReference type="Proteomes" id="UP000199410"/>
    </source>
</evidence>
<dbReference type="GO" id="GO:0000155">
    <property type="term" value="F:phosphorelay sensor kinase activity"/>
    <property type="evidence" value="ECO:0007669"/>
    <property type="project" value="InterPro"/>
</dbReference>
<dbReference type="GO" id="GO:0005886">
    <property type="term" value="C:plasma membrane"/>
    <property type="evidence" value="ECO:0007669"/>
    <property type="project" value="UniProtKB-SubCell"/>
</dbReference>
<dbReference type="Pfam" id="PF02518">
    <property type="entry name" value="HATPase_c"/>
    <property type="match status" value="1"/>
</dbReference>
<comment type="caution">
    <text evidence="17">The sequence shown here is derived from an EMBL/GenBank/DDBJ whole genome shotgun (WGS) entry which is preliminary data.</text>
</comment>
<keyword evidence="13 14" id="KW-0472">Membrane</keyword>
<feature type="transmembrane region" description="Helical" evidence="14">
    <location>
        <begin position="9"/>
        <end position="28"/>
    </location>
</feature>
<evidence type="ECO:0000256" key="6">
    <source>
        <dbReference type="ARBA" id="ARBA00022679"/>
    </source>
</evidence>
<evidence type="ECO:0000256" key="10">
    <source>
        <dbReference type="ARBA" id="ARBA00022840"/>
    </source>
</evidence>
<dbReference type="CDD" id="cd00082">
    <property type="entry name" value="HisKA"/>
    <property type="match status" value="1"/>
</dbReference>
<evidence type="ECO:0000259" key="16">
    <source>
        <dbReference type="PROSITE" id="PS50885"/>
    </source>
</evidence>
<evidence type="ECO:0000256" key="9">
    <source>
        <dbReference type="ARBA" id="ARBA00022777"/>
    </source>
</evidence>
<feature type="domain" description="Histidine kinase" evidence="15">
    <location>
        <begin position="267"/>
        <end position="480"/>
    </location>
</feature>
<name>A0A1H9AMF8_9BACI</name>
<keyword evidence="6" id="KW-0808">Transferase</keyword>
<keyword evidence="11 14" id="KW-1133">Transmembrane helix</keyword>
<accession>A0A1H9AMF8</accession>
<dbReference type="EC" id="2.7.13.3" evidence="3"/>
<reference evidence="17 18" key="1">
    <citation type="submission" date="2016-10" db="EMBL/GenBank/DDBJ databases">
        <authorList>
            <person name="Varghese N."/>
            <person name="Submissions S."/>
        </authorList>
    </citation>
    <scope>NUCLEOTIDE SEQUENCE [LARGE SCALE GENOMIC DNA]</scope>
    <source>
        <strain evidence="17 18">TC-13</strain>
    </source>
</reference>
<dbReference type="Gene3D" id="3.30.565.10">
    <property type="entry name" value="Histidine kinase-like ATPase, C-terminal domain"/>
    <property type="match status" value="1"/>
</dbReference>
<dbReference type="PANTHER" id="PTHR45528:SF10">
    <property type="entry name" value="METHYL-ACCEPTING CHEMOTAXIS PROTEIN"/>
    <property type="match status" value="1"/>
</dbReference>
<dbReference type="SMART" id="SM00304">
    <property type="entry name" value="HAMP"/>
    <property type="match status" value="1"/>
</dbReference>
<dbReference type="SMART" id="SM00387">
    <property type="entry name" value="HATPase_c"/>
    <property type="match status" value="1"/>
</dbReference>
<dbReference type="SUPFAM" id="SSF47384">
    <property type="entry name" value="Homodimeric domain of signal transducing histidine kinase"/>
    <property type="match status" value="1"/>
</dbReference>
<dbReference type="InterPro" id="IPR004358">
    <property type="entry name" value="Sig_transdc_His_kin-like_C"/>
</dbReference>
<feature type="domain" description="HAMP" evidence="16">
    <location>
        <begin position="193"/>
        <end position="245"/>
    </location>
</feature>
<comment type="subcellular location">
    <subcellularLocation>
        <location evidence="2">Cell membrane</location>
        <topology evidence="2">Multi-pass membrane protein</topology>
    </subcellularLocation>
</comment>
<dbReference type="Pfam" id="PF00512">
    <property type="entry name" value="HisKA"/>
    <property type="match status" value="1"/>
</dbReference>
<gene>
    <name evidence="17" type="ORF">SAMN02787113_00532</name>
</gene>
<dbReference type="FunFam" id="1.10.287.130:FF:000001">
    <property type="entry name" value="Two-component sensor histidine kinase"/>
    <property type="match status" value="1"/>
</dbReference>
<evidence type="ECO:0000256" key="7">
    <source>
        <dbReference type="ARBA" id="ARBA00022692"/>
    </source>
</evidence>
<keyword evidence="5" id="KW-0597">Phosphoprotein</keyword>
<evidence type="ECO:0000256" key="5">
    <source>
        <dbReference type="ARBA" id="ARBA00022553"/>
    </source>
</evidence>
<dbReference type="InterPro" id="IPR003594">
    <property type="entry name" value="HATPase_dom"/>
</dbReference>
<dbReference type="CDD" id="cd06225">
    <property type="entry name" value="HAMP"/>
    <property type="match status" value="1"/>
</dbReference>
<protein>
    <recommendedName>
        <fullName evidence="3">histidine kinase</fullName>
        <ecNumber evidence="3">2.7.13.3</ecNumber>
    </recommendedName>
</protein>
<keyword evidence="8" id="KW-0547">Nucleotide-binding</keyword>
<dbReference type="SMART" id="SM00388">
    <property type="entry name" value="HisKA"/>
    <property type="match status" value="1"/>
</dbReference>
<dbReference type="InterPro" id="IPR036890">
    <property type="entry name" value="HATPase_C_sf"/>
</dbReference>
<dbReference type="AlphaFoldDB" id="A0A1H9AMF8"/>
<organism evidence="17 18">
    <name type="scientific">Lysinibacillus fusiformis</name>
    <dbReference type="NCBI Taxonomy" id="28031"/>
    <lineage>
        <taxon>Bacteria</taxon>
        <taxon>Bacillati</taxon>
        <taxon>Bacillota</taxon>
        <taxon>Bacilli</taxon>
        <taxon>Bacillales</taxon>
        <taxon>Bacillaceae</taxon>
        <taxon>Lysinibacillus</taxon>
    </lineage>
</organism>
<dbReference type="InterPro" id="IPR036097">
    <property type="entry name" value="HisK_dim/P_sf"/>
</dbReference>
<dbReference type="SUPFAM" id="SSF158472">
    <property type="entry name" value="HAMP domain-like"/>
    <property type="match status" value="1"/>
</dbReference>
<evidence type="ECO:0000256" key="2">
    <source>
        <dbReference type="ARBA" id="ARBA00004651"/>
    </source>
</evidence>
<evidence type="ECO:0000256" key="12">
    <source>
        <dbReference type="ARBA" id="ARBA00023012"/>
    </source>
</evidence>
<evidence type="ECO:0000256" key="3">
    <source>
        <dbReference type="ARBA" id="ARBA00012438"/>
    </source>
</evidence>
<evidence type="ECO:0000256" key="4">
    <source>
        <dbReference type="ARBA" id="ARBA00022475"/>
    </source>
</evidence>
<keyword evidence="10" id="KW-0067">ATP-binding</keyword>
<evidence type="ECO:0000256" key="14">
    <source>
        <dbReference type="SAM" id="Phobius"/>
    </source>
</evidence>
<dbReference type="Gene3D" id="6.10.340.10">
    <property type="match status" value="1"/>
</dbReference>
<dbReference type="PANTHER" id="PTHR45528">
    <property type="entry name" value="SENSOR HISTIDINE KINASE CPXA"/>
    <property type="match status" value="1"/>
</dbReference>
<sequence>MLRTIKAKFIFGFFAIFFLSFLVLNYTVKEVTWTNNEKIITSDLVELKKNSNVYVRQSFLINHYKNNKLYFGEMAEEMVHDLNFSTGSNVSVYSLDGSLLYSSDKKSFLEKIDTDLQQAIKGKTAYHISYYQNKAKVLFSYPVVIDGSEVGILRFSKDFSLLYNQSKRILDIIFYIAVVIFTVAFLFSYILSRHITIPLVELTHASNQVKKGNLNVNIHFKRKDEIGELAMNFNDMIKRINSQISTIESDRDRLKELNKKEKLFFDNITHELKTPLTSILGYAEIIEQKGESDRSFFKKGMKHIIEESRRLHNMVVKLLEISKGTTREYPFEKVDTSEILKDVCDSMSFRAERYKKSINSDIQEDLYVYGDDNRIRQLFINLLDNAIKYSSPFSQINISAELVKEKIILKFMNPSNHIEQEQFTNLFQPFFSINQEKAEEGSVGLGLSIAKSIVEDHKGIIRIFNENQNTIVYVEMIYMKDENLL</sequence>
<dbReference type="SUPFAM" id="SSF55874">
    <property type="entry name" value="ATPase domain of HSP90 chaperone/DNA topoisomerase II/histidine kinase"/>
    <property type="match status" value="1"/>
</dbReference>
<dbReference type="InterPro" id="IPR005467">
    <property type="entry name" value="His_kinase_dom"/>
</dbReference>
<dbReference type="Pfam" id="PF00672">
    <property type="entry name" value="HAMP"/>
    <property type="match status" value="1"/>
</dbReference>
<dbReference type="PROSITE" id="PS50109">
    <property type="entry name" value="HIS_KIN"/>
    <property type="match status" value="1"/>
</dbReference>
<feature type="transmembrane region" description="Helical" evidence="14">
    <location>
        <begin position="172"/>
        <end position="191"/>
    </location>
</feature>
<dbReference type="InterPro" id="IPR050398">
    <property type="entry name" value="HssS/ArlS-like"/>
</dbReference>
<dbReference type="GO" id="GO:0005524">
    <property type="term" value="F:ATP binding"/>
    <property type="evidence" value="ECO:0007669"/>
    <property type="project" value="UniProtKB-KW"/>
</dbReference>
<dbReference type="PRINTS" id="PR00344">
    <property type="entry name" value="BCTRLSENSOR"/>
</dbReference>
<comment type="catalytic activity">
    <reaction evidence="1">
        <text>ATP + protein L-histidine = ADP + protein N-phospho-L-histidine.</text>
        <dbReference type="EC" id="2.7.13.3"/>
    </reaction>
</comment>
<keyword evidence="9 17" id="KW-0418">Kinase</keyword>
<proteinExistence type="predicted"/>
<evidence type="ECO:0000256" key="8">
    <source>
        <dbReference type="ARBA" id="ARBA00022741"/>
    </source>
</evidence>
<dbReference type="PROSITE" id="PS50885">
    <property type="entry name" value="HAMP"/>
    <property type="match status" value="1"/>
</dbReference>
<evidence type="ECO:0000256" key="11">
    <source>
        <dbReference type="ARBA" id="ARBA00022989"/>
    </source>
</evidence>
<dbReference type="RefSeq" id="WP_008175053.1">
    <property type="nucleotide sequence ID" value="NZ_BJOM01000011.1"/>
</dbReference>
<dbReference type="InterPro" id="IPR003661">
    <property type="entry name" value="HisK_dim/P_dom"/>
</dbReference>